<evidence type="ECO:0000256" key="1">
    <source>
        <dbReference type="SAM" id="MobiDB-lite"/>
    </source>
</evidence>
<protein>
    <submittedName>
        <fullName evidence="2">Uncharacterized protein</fullName>
    </submittedName>
</protein>
<sequence>MSQAHCGVRGVDGLTAGARRAVDVDADVVHVEFEVLDLLGLRVHEHAGSGGVNAALRLGRGHALDAVDAALVLEVRPHAVLGLHGTLGLHGHGDVLVAAHVRLGGLEDLGLPALGLGVLQVHLQQVAREQRGLLATLARLDLQDHVAGIVRVARDEDAAESLRRALGCLLQGRHLGRKLGVGIGHLPSGGEVILGGLPGPMRGDDAAEAPRTDGPACAISRHPHGWQGRRATLNVGILVQQRLDGCEGFGHVVVGKASGYFWLP</sequence>
<name>A0ABQ6IIY1_9MICO</name>
<accession>A0ABQ6IIY1</accession>
<dbReference type="Proteomes" id="UP001157125">
    <property type="component" value="Unassembled WGS sequence"/>
</dbReference>
<reference evidence="3" key="1">
    <citation type="journal article" date="2019" name="Int. J. Syst. Evol. Microbiol.">
        <title>The Global Catalogue of Microorganisms (GCM) 10K type strain sequencing project: providing services to taxonomists for standard genome sequencing and annotation.</title>
        <authorList>
            <consortium name="The Broad Institute Genomics Platform"/>
            <consortium name="The Broad Institute Genome Sequencing Center for Infectious Disease"/>
            <person name="Wu L."/>
            <person name="Ma J."/>
        </authorList>
    </citation>
    <scope>NUCLEOTIDE SEQUENCE [LARGE SCALE GENOMIC DNA]</scope>
    <source>
        <strain evidence="3">NBRC 112299</strain>
    </source>
</reference>
<feature type="region of interest" description="Disordered" evidence="1">
    <location>
        <begin position="202"/>
        <end position="223"/>
    </location>
</feature>
<keyword evidence="3" id="KW-1185">Reference proteome</keyword>
<feature type="compositionally biased region" description="Basic and acidic residues" evidence="1">
    <location>
        <begin position="202"/>
        <end position="211"/>
    </location>
</feature>
<evidence type="ECO:0000313" key="2">
    <source>
        <dbReference type="EMBL" id="GMA36659.1"/>
    </source>
</evidence>
<proteinExistence type="predicted"/>
<dbReference type="EMBL" id="BSUN01000001">
    <property type="protein sequence ID" value="GMA36659.1"/>
    <property type="molecule type" value="Genomic_DNA"/>
</dbReference>
<comment type="caution">
    <text evidence="2">The sequence shown here is derived from an EMBL/GenBank/DDBJ whole genome shotgun (WGS) entry which is preliminary data.</text>
</comment>
<gene>
    <name evidence="2" type="ORF">GCM10025876_28630</name>
</gene>
<evidence type="ECO:0000313" key="3">
    <source>
        <dbReference type="Proteomes" id="UP001157125"/>
    </source>
</evidence>
<organism evidence="2 3">
    <name type="scientific">Demequina litorisediminis</name>
    <dbReference type="NCBI Taxonomy" id="1849022"/>
    <lineage>
        <taxon>Bacteria</taxon>
        <taxon>Bacillati</taxon>
        <taxon>Actinomycetota</taxon>
        <taxon>Actinomycetes</taxon>
        <taxon>Micrococcales</taxon>
        <taxon>Demequinaceae</taxon>
        <taxon>Demequina</taxon>
    </lineage>
</organism>